<dbReference type="GO" id="GO:0004190">
    <property type="term" value="F:aspartic-type endopeptidase activity"/>
    <property type="evidence" value="ECO:0007669"/>
    <property type="project" value="InterPro"/>
</dbReference>
<evidence type="ECO:0000313" key="4">
    <source>
        <dbReference type="EMBL" id="KAH9636033.1"/>
    </source>
</evidence>
<sequence>MSISELQSIYNKLKDIKDYLVKVGPARRQKSDTVQNKIIEAQVVYSRLEFTSSDIRKKIENSEISADSLLTVNKLINDIHTLYNKILNLVICKDDSDSKESNKLSKMASDNFDLKSAIALLPVMTGQEHVTLQIIDSIQLYSSMLNENGKKQLIEFVLKTRLTSSAKLRLKSSYSSVDVLIADMRKYLVPKKSSVAIQSQMFNTKQGHRSIEKYGAELERLFVDLTIAQADGNDEMYQVLLPLNEKIAIKRFADGLSNSRLSTIIASRSCNSLSETIRTAIDEQLLRPDDEQSVMRMKQNNYKKYNNNFSRNNFRPNNRNFQPQHVQSSYKSRVYYNNGASRGPQHRGCRTRGPSSNRGTYNRDSYKSVAHASQQQHDDIEDKLNSEFFVPKMNSSFILNYNSSNVVSLNIGSKSIDLLVDSGANLCALKYESLQNYTEYMSQLHEDKITIKGISGKLISEGFVYIHLEYNSVIFRQKFYVFKNLSCSADGILGEDFLDNTMLLLIIGKIFYSYQK</sequence>
<dbReference type="GO" id="GO:0006508">
    <property type="term" value="P:proteolysis"/>
    <property type="evidence" value="ECO:0007669"/>
    <property type="project" value="InterPro"/>
</dbReference>
<dbReference type="InterPro" id="IPR001995">
    <property type="entry name" value="Peptidase_A2_cat"/>
</dbReference>
<dbReference type="AlphaFoldDB" id="A0A922SGG8"/>
<dbReference type="PROSITE" id="PS50175">
    <property type="entry name" value="ASP_PROT_RETROV"/>
    <property type="match status" value="1"/>
</dbReference>
<dbReference type="EMBL" id="JACEFF010000520">
    <property type="protein sequence ID" value="KAH9636033.1"/>
    <property type="molecule type" value="Genomic_DNA"/>
</dbReference>
<evidence type="ECO:0000259" key="3">
    <source>
        <dbReference type="PROSITE" id="PS50175"/>
    </source>
</evidence>
<name>A0A922SGG8_SPOEX</name>
<feature type="domain" description="Peptidase A2" evidence="3">
    <location>
        <begin position="416"/>
        <end position="497"/>
    </location>
</feature>
<dbReference type="PROSITE" id="PS00141">
    <property type="entry name" value="ASP_PROTEASE"/>
    <property type="match status" value="1"/>
</dbReference>
<proteinExistence type="predicted"/>
<comment type="caution">
    <text evidence="4">The sequence shown here is derived from an EMBL/GenBank/DDBJ whole genome shotgun (WGS) entry which is preliminary data.</text>
</comment>
<dbReference type="Gene3D" id="2.40.70.10">
    <property type="entry name" value="Acid Proteases"/>
    <property type="match status" value="1"/>
</dbReference>
<evidence type="ECO:0000256" key="1">
    <source>
        <dbReference type="ARBA" id="ARBA00022801"/>
    </source>
</evidence>
<evidence type="ECO:0000256" key="2">
    <source>
        <dbReference type="SAM" id="MobiDB-lite"/>
    </source>
</evidence>
<keyword evidence="1" id="KW-0378">Hydrolase</keyword>
<dbReference type="SUPFAM" id="SSF50630">
    <property type="entry name" value="Acid proteases"/>
    <property type="match status" value="1"/>
</dbReference>
<protein>
    <recommendedName>
        <fullName evidence="3">Peptidase A2 domain-containing protein</fullName>
    </recommendedName>
</protein>
<organism evidence="4 5">
    <name type="scientific">Spodoptera exigua</name>
    <name type="common">Beet armyworm</name>
    <name type="synonym">Noctua fulgens</name>
    <dbReference type="NCBI Taxonomy" id="7107"/>
    <lineage>
        <taxon>Eukaryota</taxon>
        <taxon>Metazoa</taxon>
        <taxon>Ecdysozoa</taxon>
        <taxon>Arthropoda</taxon>
        <taxon>Hexapoda</taxon>
        <taxon>Insecta</taxon>
        <taxon>Pterygota</taxon>
        <taxon>Neoptera</taxon>
        <taxon>Endopterygota</taxon>
        <taxon>Lepidoptera</taxon>
        <taxon>Glossata</taxon>
        <taxon>Ditrysia</taxon>
        <taxon>Noctuoidea</taxon>
        <taxon>Noctuidae</taxon>
        <taxon>Amphipyrinae</taxon>
        <taxon>Spodoptera</taxon>
    </lineage>
</organism>
<accession>A0A922SGG8</accession>
<dbReference type="CDD" id="cd00303">
    <property type="entry name" value="retropepsin_like"/>
    <property type="match status" value="1"/>
</dbReference>
<reference evidence="4" key="1">
    <citation type="journal article" date="2021" name="G3 (Bethesda)">
        <title>Genome and transcriptome analysis of the beet armyworm Spodoptera exigua reveals targets for pest control. .</title>
        <authorList>
            <person name="Simon S."/>
            <person name="Breeschoten T."/>
            <person name="Jansen H.J."/>
            <person name="Dirks R.P."/>
            <person name="Schranz M.E."/>
            <person name="Ros V.I.D."/>
        </authorList>
    </citation>
    <scope>NUCLEOTIDE SEQUENCE</scope>
    <source>
        <strain evidence="4">TB_SE_WUR_2020</strain>
    </source>
</reference>
<feature type="region of interest" description="Disordered" evidence="2">
    <location>
        <begin position="338"/>
        <end position="369"/>
    </location>
</feature>
<dbReference type="InterPro" id="IPR021109">
    <property type="entry name" value="Peptidase_aspartic_dom_sf"/>
</dbReference>
<feature type="compositionally biased region" description="Polar residues" evidence="2">
    <location>
        <begin position="353"/>
        <end position="363"/>
    </location>
</feature>
<evidence type="ECO:0000313" key="5">
    <source>
        <dbReference type="Proteomes" id="UP000814243"/>
    </source>
</evidence>
<dbReference type="Proteomes" id="UP000814243">
    <property type="component" value="Unassembled WGS sequence"/>
</dbReference>
<gene>
    <name evidence="4" type="ORF">HF086_016907</name>
</gene>
<dbReference type="InterPro" id="IPR001969">
    <property type="entry name" value="Aspartic_peptidase_AS"/>
</dbReference>